<evidence type="ECO:0000313" key="1">
    <source>
        <dbReference type="EMBL" id="OAD20555.1"/>
    </source>
</evidence>
<dbReference type="Proteomes" id="UP000076962">
    <property type="component" value="Unassembled WGS sequence"/>
</dbReference>
<gene>
    <name evidence="1" type="ORF">THIOM_003736</name>
</gene>
<organism evidence="1 2">
    <name type="scientific">Candidatus Thiomargarita nelsonii</name>
    <dbReference type="NCBI Taxonomy" id="1003181"/>
    <lineage>
        <taxon>Bacteria</taxon>
        <taxon>Pseudomonadati</taxon>
        <taxon>Pseudomonadota</taxon>
        <taxon>Gammaproteobacteria</taxon>
        <taxon>Thiotrichales</taxon>
        <taxon>Thiotrichaceae</taxon>
        <taxon>Thiomargarita</taxon>
    </lineage>
</organism>
<comment type="caution">
    <text evidence="1">The sequence shown here is derived from an EMBL/GenBank/DDBJ whole genome shotgun (WGS) entry which is preliminary data.</text>
</comment>
<keyword evidence="2" id="KW-1185">Reference proteome</keyword>
<proteinExistence type="predicted"/>
<dbReference type="AlphaFoldDB" id="A0A176RXR4"/>
<dbReference type="EMBL" id="LUTY01002284">
    <property type="protein sequence ID" value="OAD20555.1"/>
    <property type="molecule type" value="Genomic_DNA"/>
</dbReference>
<name>A0A176RXR4_9GAMM</name>
<accession>A0A176RXR4</accession>
<protein>
    <submittedName>
        <fullName evidence="1">Uncharacterized protein</fullName>
    </submittedName>
</protein>
<evidence type="ECO:0000313" key="2">
    <source>
        <dbReference type="Proteomes" id="UP000076962"/>
    </source>
</evidence>
<feature type="non-terminal residue" evidence="1">
    <location>
        <position position="1"/>
    </location>
</feature>
<reference evidence="1 2" key="1">
    <citation type="submission" date="2016-05" db="EMBL/GenBank/DDBJ databases">
        <title>Single-cell genome of chain-forming Candidatus Thiomargarita nelsonii and comparison to other large sulfur-oxidizing bacteria.</title>
        <authorList>
            <person name="Winkel M."/>
            <person name="Salman V."/>
            <person name="Woyke T."/>
            <person name="Schulz-Vogt H."/>
            <person name="Richter M."/>
            <person name="Flood B."/>
            <person name="Bailey J."/>
            <person name="Amann R."/>
            <person name="Mussmann M."/>
        </authorList>
    </citation>
    <scope>NUCLEOTIDE SEQUENCE [LARGE SCALE GENOMIC DNA]</scope>
    <source>
        <strain evidence="1 2">THI036</strain>
    </source>
</reference>
<sequence>SNNVPERLDNWLSAISENGGKVKPKPAEGERIIKSLKIILGNVYQEFTRYAPAKNYSVAELIYRRNESGEAMIEKIIFKKR</sequence>